<reference evidence="1" key="1">
    <citation type="submission" date="2019-04" db="EMBL/GenBank/DDBJ databases">
        <authorList>
            <person name="Melise S."/>
            <person name="Noan J."/>
            <person name="Okalmin O."/>
        </authorList>
    </citation>
    <scope>NUCLEOTIDE SEQUENCE</scope>
    <source>
        <strain evidence="1">FN9</strain>
    </source>
</reference>
<dbReference type="AlphaFoldDB" id="A0A4E9ELH3"/>
<proteinExistence type="predicted"/>
<evidence type="ECO:0000313" key="1">
    <source>
        <dbReference type="EMBL" id="VIO64231.1"/>
    </source>
</evidence>
<protein>
    <submittedName>
        <fullName evidence="1">Uncharacterized protein</fullName>
    </submittedName>
</protein>
<organism evidence="1">
    <name type="scientific">Gibberella zeae</name>
    <name type="common">Wheat head blight fungus</name>
    <name type="synonym">Fusarium graminearum</name>
    <dbReference type="NCBI Taxonomy" id="5518"/>
    <lineage>
        <taxon>Eukaryota</taxon>
        <taxon>Fungi</taxon>
        <taxon>Dikarya</taxon>
        <taxon>Ascomycota</taxon>
        <taxon>Pezizomycotina</taxon>
        <taxon>Sordariomycetes</taxon>
        <taxon>Hypocreomycetidae</taxon>
        <taxon>Hypocreales</taxon>
        <taxon>Nectriaceae</taxon>
        <taxon>Fusarium</taxon>
    </lineage>
</organism>
<name>A0A4E9ELH3_GIBZA</name>
<dbReference type="EMBL" id="CAAKMV010000196">
    <property type="protein sequence ID" value="VIO64231.1"/>
    <property type="molecule type" value="Genomic_DNA"/>
</dbReference>
<sequence length="505" mass="57489">MEPRLTPSALIVSWLDSPPVEPLRSVLREHYGYNAIPLQLPEHNREQVLKRSLSNALITHSSMINPFILYLYGDSLRRQGQSWLLLKNGGNSVFMDWLKLRQEYIDKLGFNILVILDCNHKIVQTMVDRYPILEDDMDPQSNSIVQVLVAPEFSKQNGTPFAHVLADTLREVTMSSSSATIDIRDFVAEVQRRLEPSSSTEIFSLRSTRENLMLTAFSHEEQVISEDIWHYPRISRNASNYVRASVLPITWATVDGWDAESELQELTDVFEHHFDFTVERVVKIPNNSAAHSYLQRRINEQIKWVGPKGLLILLYNGHAKRTNGGMILFGTSDDVQGVNWTQITHTLNIADCDVVHVLDCCDALSATKGSETVQSEIANEANLQTGDSEYHGKNETLAAGAREERVPAGKASSMKVFAEVLNEMAVKNIKITIHSWQQWIVAKVGRVRTQNGDLRYAEPHYKMNPLRYDKGVRQYSKFYVLPEMRMENSRIKQRGSQSYIEIGDS</sequence>
<gene>
    <name evidence="1" type="ORF">FUG_LOCUS562376</name>
</gene>
<accession>A0A4E9ELH3</accession>